<feature type="compositionally biased region" description="Acidic residues" evidence="5">
    <location>
        <begin position="1"/>
        <end position="13"/>
    </location>
</feature>
<evidence type="ECO:0000256" key="4">
    <source>
        <dbReference type="ARBA" id="ARBA00022840"/>
    </source>
</evidence>
<dbReference type="FunFam" id="3.40.50.300:FF:000957">
    <property type="entry name" value="ATP-dependent RNA helicase SUV3L, mitochondrial"/>
    <property type="match status" value="1"/>
</dbReference>
<dbReference type="Pfam" id="PF00271">
    <property type="entry name" value="Helicase_C"/>
    <property type="match status" value="1"/>
</dbReference>
<accession>A0A7J7IMN2</accession>
<dbReference type="Gene3D" id="1.20.58.1080">
    <property type="match status" value="1"/>
</dbReference>
<name>A0A7J7IMN2_9RHOD</name>
<protein>
    <recommendedName>
        <fullName evidence="6">Helicase C-terminal domain-containing protein</fullName>
    </recommendedName>
</protein>
<reference evidence="7 8" key="1">
    <citation type="journal article" date="2020" name="J. Phycol.">
        <title>Comparative genome analysis reveals Cyanidiococcus gen. nov., a new extremophilic red algal genus sister to Cyanidioschyzon (Cyanidioschyzonaceae, Rhodophyta).</title>
        <authorList>
            <person name="Liu S.-L."/>
            <person name="Chiang Y.-R."/>
            <person name="Yoon H.S."/>
            <person name="Fu H.-Y."/>
        </authorList>
    </citation>
    <scope>NUCLEOTIDE SEQUENCE [LARGE SCALE GENOMIC DNA]</scope>
    <source>
        <strain evidence="7 8">THAL066</strain>
    </source>
</reference>
<dbReference type="GO" id="GO:0045025">
    <property type="term" value="C:mitochondrial degradosome"/>
    <property type="evidence" value="ECO:0007669"/>
    <property type="project" value="TreeGrafter"/>
</dbReference>
<dbReference type="Gene3D" id="3.40.50.300">
    <property type="entry name" value="P-loop containing nucleotide triphosphate hydrolases"/>
    <property type="match status" value="2"/>
</dbReference>
<evidence type="ECO:0000313" key="7">
    <source>
        <dbReference type="EMBL" id="KAF6003834.1"/>
    </source>
</evidence>
<evidence type="ECO:0000256" key="1">
    <source>
        <dbReference type="ARBA" id="ARBA00022741"/>
    </source>
</evidence>
<keyword evidence="1" id="KW-0547">Nucleotide-binding</keyword>
<keyword evidence="3" id="KW-0347">Helicase</keyword>
<dbReference type="OrthoDB" id="4509at2759"/>
<gene>
    <name evidence="7" type="ORF">F1559_002276</name>
</gene>
<dbReference type="PANTHER" id="PTHR12131:SF1">
    <property type="entry name" value="ATP-DEPENDENT RNA HELICASE SUPV3L1, MITOCHONDRIAL-RELATED"/>
    <property type="match status" value="1"/>
</dbReference>
<dbReference type="InterPro" id="IPR001650">
    <property type="entry name" value="Helicase_C-like"/>
</dbReference>
<dbReference type="SMART" id="SM00490">
    <property type="entry name" value="HELICc"/>
    <property type="match status" value="1"/>
</dbReference>
<evidence type="ECO:0000256" key="2">
    <source>
        <dbReference type="ARBA" id="ARBA00022801"/>
    </source>
</evidence>
<sequence length="555" mass="62052">MTKESQDDEEDDGFVDRLESGHAAAAPSIGDHPPEADTASVTEPVRFVSCTVEMADLYRPVQVAIVDEVQMIAETERGGAWTRAILGLPADELHLCGCPSAVDIVRSIIEEDCGEELEVRTYDRLAPLRVSEKALGETERQWRQRVRLGDCFVAFSRRELFRIKHRLERSATSPLQCAVIYGSLPPETRRQQAQLFNAADTHTVLVATDAVGMGLNLNVRRIIFSSLEKFDGVRRRPLTAAEILQIAGRAGRYAGPDQPIHCGEVTAFRHSDMKHLRRVLHGAGVDARGWPSSIMPDKVTRAGLSPTREMMEAFAARSVAEAASLDRVGERSPGETTPKRPPLSELYEKFEQLAQVDASGRYFICDLSDAKRICRLLERARIAEWMAFDVLYTASMAPLKLEDAVACEAMVQFMKAFTTRGIVRLDLHACGTAAALRWLHQYPGSSRGPRSVTELNELESLYHVLDLYNWFANRYADAFVDRDRAATLRLHCAEAVAQGLANLSQRIAGLPDDQRANSEQSWRRRRRRRPNTKSIERERARVGQCIQTMLPVGPC</sequence>
<dbReference type="Gene3D" id="1.20.272.40">
    <property type="match status" value="1"/>
</dbReference>
<comment type="caution">
    <text evidence="7">The sequence shown here is derived from an EMBL/GenBank/DDBJ whole genome shotgun (WGS) entry which is preliminary data.</text>
</comment>
<dbReference type="InterPro" id="IPR050699">
    <property type="entry name" value="RNA-DNA_Helicase"/>
</dbReference>
<feature type="region of interest" description="Disordered" evidence="5">
    <location>
        <begin position="1"/>
        <end position="40"/>
    </location>
</feature>
<dbReference type="Pfam" id="PF22527">
    <property type="entry name" value="DEXQc_Suv3"/>
    <property type="match status" value="1"/>
</dbReference>
<dbReference type="InterPro" id="IPR022192">
    <property type="entry name" value="SUV3_C"/>
</dbReference>
<keyword evidence="2" id="KW-0378">Hydrolase</keyword>
<dbReference type="GO" id="GO:0000965">
    <property type="term" value="P:mitochondrial RNA 3'-end processing"/>
    <property type="evidence" value="ECO:0007669"/>
    <property type="project" value="TreeGrafter"/>
</dbReference>
<evidence type="ECO:0000256" key="3">
    <source>
        <dbReference type="ARBA" id="ARBA00022806"/>
    </source>
</evidence>
<dbReference type="PROSITE" id="PS51194">
    <property type="entry name" value="HELICASE_CTER"/>
    <property type="match status" value="1"/>
</dbReference>
<dbReference type="GO" id="GO:0005524">
    <property type="term" value="F:ATP binding"/>
    <property type="evidence" value="ECO:0007669"/>
    <property type="project" value="UniProtKB-KW"/>
</dbReference>
<evidence type="ECO:0000313" key="8">
    <source>
        <dbReference type="Proteomes" id="UP000530660"/>
    </source>
</evidence>
<keyword evidence="8" id="KW-1185">Reference proteome</keyword>
<dbReference type="EMBL" id="VWRR01000005">
    <property type="protein sequence ID" value="KAF6003834.1"/>
    <property type="molecule type" value="Genomic_DNA"/>
</dbReference>
<proteinExistence type="predicted"/>
<dbReference type="PANTHER" id="PTHR12131">
    <property type="entry name" value="ATP-DEPENDENT RNA AND DNA HELICASE"/>
    <property type="match status" value="1"/>
</dbReference>
<evidence type="ECO:0000259" key="6">
    <source>
        <dbReference type="PROSITE" id="PS51194"/>
    </source>
</evidence>
<dbReference type="GO" id="GO:0016787">
    <property type="term" value="F:hydrolase activity"/>
    <property type="evidence" value="ECO:0007669"/>
    <property type="project" value="UniProtKB-KW"/>
</dbReference>
<dbReference type="CDD" id="cd18805">
    <property type="entry name" value="SF2_C_suv3"/>
    <property type="match status" value="1"/>
</dbReference>
<dbReference type="Proteomes" id="UP000530660">
    <property type="component" value="Unassembled WGS sequence"/>
</dbReference>
<keyword evidence="4" id="KW-0067">ATP-binding</keyword>
<dbReference type="SUPFAM" id="SSF52540">
    <property type="entry name" value="P-loop containing nucleoside triphosphate hydrolases"/>
    <property type="match status" value="1"/>
</dbReference>
<evidence type="ECO:0000256" key="5">
    <source>
        <dbReference type="SAM" id="MobiDB-lite"/>
    </source>
</evidence>
<dbReference type="InterPro" id="IPR027417">
    <property type="entry name" value="P-loop_NTPase"/>
</dbReference>
<dbReference type="InterPro" id="IPR055206">
    <property type="entry name" value="DEXQc_SUV3"/>
</dbReference>
<dbReference type="Pfam" id="PF12513">
    <property type="entry name" value="SUV3_C"/>
    <property type="match status" value="1"/>
</dbReference>
<feature type="region of interest" description="Disordered" evidence="5">
    <location>
        <begin position="512"/>
        <end position="538"/>
    </location>
</feature>
<organism evidence="7 8">
    <name type="scientific">Cyanidiococcus yangmingshanensis</name>
    <dbReference type="NCBI Taxonomy" id="2690220"/>
    <lineage>
        <taxon>Eukaryota</taxon>
        <taxon>Rhodophyta</taxon>
        <taxon>Bangiophyceae</taxon>
        <taxon>Cyanidiales</taxon>
        <taxon>Cyanidiaceae</taxon>
        <taxon>Cyanidiococcus</taxon>
    </lineage>
</organism>
<feature type="domain" description="Helicase C-terminal" evidence="6">
    <location>
        <begin position="130"/>
        <end position="300"/>
    </location>
</feature>
<dbReference type="GO" id="GO:0004386">
    <property type="term" value="F:helicase activity"/>
    <property type="evidence" value="ECO:0007669"/>
    <property type="project" value="UniProtKB-KW"/>
</dbReference>
<dbReference type="AlphaFoldDB" id="A0A7J7IMN2"/>